<gene>
    <name evidence="1" type="ORF">AFUS01_LOCUS26068</name>
</gene>
<evidence type="ECO:0000313" key="2">
    <source>
        <dbReference type="Proteomes" id="UP000708208"/>
    </source>
</evidence>
<keyword evidence="2" id="KW-1185">Reference proteome</keyword>
<feature type="non-terminal residue" evidence="1">
    <location>
        <position position="247"/>
    </location>
</feature>
<organism evidence="1 2">
    <name type="scientific">Allacma fusca</name>
    <dbReference type="NCBI Taxonomy" id="39272"/>
    <lineage>
        <taxon>Eukaryota</taxon>
        <taxon>Metazoa</taxon>
        <taxon>Ecdysozoa</taxon>
        <taxon>Arthropoda</taxon>
        <taxon>Hexapoda</taxon>
        <taxon>Collembola</taxon>
        <taxon>Symphypleona</taxon>
        <taxon>Sminthuridae</taxon>
        <taxon>Allacma</taxon>
    </lineage>
</organism>
<reference evidence="1" key="1">
    <citation type="submission" date="2021-06" db="EMBL/GenBank/DDBJ databases">
        <authorList>
            <person name="Hodson N. C."/>
            <person name="Mongue J. A."/>
            <person name="Jaron S. K."/>
        </authorList>
    </citation>
    <scope>NUCLEOTIDE SEQUENCE</scope>
</reference>
<name>A0A8J2PIP6_9HEXA</name>
<proteinExistence type="predicted"/>
<accession>A0A8J2PIP6</accession>
<comment type="caution">
    <text evidence="1">The sequence shown here is derived from an EMBL/GenBank/DDBJ whole genome shotgun (WGS) entry which is preliminary data.</text>
</comment>
<dbReference type="AlphaFoldDB" id="A0A8J2PIP6"/>
<protein>
    <submittedName>
        <fullName evidence="1">Uncharacterized protein</fullName>
    </submittedName>
</protein>
<sequence length="247" mass="28711">MSTHNVQDNLPGLERTEVYLSDNPYMQEMIRHGENAIQDMRACRLKPIYFVDGNQDPIFRWNNAYLSSILHEGFSAITECSDQKNVCTEKVKTELQKSLGLKEKIVEKLFQCKDSQEDNTLKEEEIQDLCIFLRSLPFVTSSEKFSEQYNQSANELQTEQFHDEDQGDSEEFGCPLLNEPTIKNARNDIELCYTQNWREATKDKILGWAERTKLNSLQQQKRPEITEVIAVLDRSNEILRGGRLRIP</sequence>
<dbReference type="Proteomes" id="UP000708208">
    <property type="component" value="Unassembled WGS sequence"/>
</dbReference>
<dbReference type="EMBL" id="CAJVCH010343019">
    <property type="protein sequence ID" value="CAG7815384.1"/>
    <property type="molecule type" value="Genomic_DNA"/>
</dbReference>
<evidence type="ECO:0000313" key="1">
    <source>
        <dbReference type="EMBL" id="CAG7815384.1"/>
    </source>
</evidence>